<dbReference type="EMBL" id="MCFG01000092">
    <property type="protein sequence ID" value="ORX82557.1"/>
    <property type="molecule type" value="Genomic_DNA"/>
</dbReference>
<dbReference type="OrthoDB" id="2151530at2759"/>
<dbReference type="AlphaFoldDB" id="A0A1Y1XA08"/>
<keyword evidence="3" id="KW-1185">Reference proteome</keyword>
<dbReference type="Proteomes" id="UP000193944">
    <property type="component" value="Unassembled WGS sequence"/>
</dbReference>
<evidence type="ECO:0000313" key="3">
    <source>
        <dbReference type="Proteomes" id="UP000193944"/>
    </source>
</evidence>
<name>A0A1Y1XA08_9FUNG</name>
<dbReference type="Pfam" id="PF15391">
    <property type="entry name" value="DUF4614"/>
    <property type="match status" value="1"/>
</dbReference>
<comment type="caution">
    <text evidence="2">The sequence shown here is derived from an EMBL/GenBank/DDBJ whole genome shotgun (WGS) entry which is preliminary data.</text>
</comment>
<sequence length="67" mass="8165">MMKRQLDQIENFISISKEQTEEINKLGWSNLKQYTTLEETKRYIEEHRKPTLSYEEALRQVQLESNF</sequence>
<reference evidence="2 3" key="1">
    <citation type="submission" date="2016-08" db="EMBL/GenBank/DDBJ databases">
        <title>A Parts List for Fungal Cellulosomes Revealed by Comparative Genomics.</title>
        <authorList>
            <consortium name="DOE Joint Genome Institute"/>
            <person name="Haitjema C.H."/>
            <person name="Gilmore S.P."/>
            <person name="Henske J.K."/>
            <person name="Solomon K.V."/>
            <person name="De Groot R."/>
            <person name="Kuo A."/>
            <person name="Mondo S.J."/>
            <person name="Salamov A.A."/>
            <person name="Labutti K."/>
            <person name="Zhao Z."/>
            <person name="Chiniquy J."/>
            <person name="Barry K."/>
            <person name="Brewer H.M."/>
            <person name="Purvine S.O."/>
            <person name="Wright A.T."/>
            <person name="Boxma B."/>
            <person name="Van Alen T."/>
            <person name="Hackstein J.H."/>
            <person name="Baker S.E."/>
            <person name="Grigoriev I.V."/>
            <person name="O'Malley M.A."/>
        </authorList>
    </citation>
    <scope>NUCLEOTIDE SEQUENCE [LARGE SCALE GENOMIC DNA]</scope>
    <source>
        <strain evidence="2 3">S4</strain>
    </source>
</reference>
<organism evidence="2 3">
    <name type="scientific">Anaeromyces robustus</name>
    <dbReference type="NCBI Taxonomy" id="1754192"/>
    <lineage>
        <taxon>Eukaryota</taxon>
        <taxon>Fungi</taxon>
        <taxon>Fungi incertae sedis</taxon>
        <taxon>Chytridiomycota</taxon>
        <taxon>Chytridiomycota incertae sedis</taxon>
        <taxon>Neocallimastigomycetes</taxon>
        <taxon>Neocallimastigales</taxon>
        <taxon>Neocallimastigaceae</taxon>
        <taxon>Anaeromyces</taxon>
    </lineage>
</organism>
<feature type="domain" description="DUF4614" evidence="1">
    <location>
        <begin position="1"/>
        <end position="49"/>
    </location>
</feature>
<dbReference type="InterPro" id="IPR027884">
    <property type="entry name" value="DUF4614"/>
</dbReference>
<evidence type="ECO:0000313" key="2">
    <source>
        <dbReference type="EMBL" id="ORX82557.1"/>
    </source>
</evidence>
<protein>
    <recommendedName>
        <fullName evidence="1">DUF4614 domain-containing protein</fullName>
    </recommendedName>
</protein>
<gene>
    <name evidence="2" type="ORF">BCR32DRAFT_326802</name>
</gene>
<accession>A0A1Y1XA08</accession>
<proteinExistence type="predicted"/>
<reference evidence="2 3" key="2">
    <citation type="submission" date="2016-08" db="EMBL/GenBank/DDBJ databases">
        <title>Pervasive Adenine N6-methylation of Active Genes in Fungi.</title>
        <authorList>
            <consortium name="DOE Joint Genome Institute"/>
            <person name="Mondo S.J."/>
            <person name="Dannebaum R.O."/>
            <person name="Kuo R.C."/>
            <person name="Labutti K."/>
            <person name="Haridas S."/>
            <person name="Kuo A."/>
            <person name="Salamov A."/>
            <person name="Ahrendt S.R."/>
            <person name="Lipzen A."/>
            <person name="Sullivan W."/>
            <person name="Andreopoulos W.B."/>
            <person name="Clum A."/>
            <person name="Lindquist E."/>
            <person name="Daum C."/>
            <person name="Ramamoorthy G.K."/>
            <person name="Gryganskyi A."/>
            <person name="Culley D."/>
            <person name="Magnuson J.K."/>
            <person name="James T.Y."/>
            <person name="O'Malley M.A."/>
            <person name="Stajich J.E."/>
            <person name="Spatafora J.W."/>
            <person name="Visel A."/>
            <person name="Grigoriev I.V."/>
        </authorList>
    </citation>
    <scope>NUCLEOTIDE SEQUENCE [LARGE SCALE GENOMIC DNA]</scope>
    <source>
        <strain evidence="2 3">S4</strain>
    </source>
</reference>
<evidence type="ECO:0000259" key="1">
    <source>
        <dbReference type="Pfam" id="PF15391"/>
    </source>
</evidence>